<dbReference type="Proteomes" id="UP000225320">
    <property type="component" value="Unassembled WGS sequence"/>
</dbReference>
<evidence type="ECO:0000313" key="1">
    <source>
        <dbReference type="EMBL" id="PGG78636.1"/>
    </source>
</evidence>
<evidence type="ECO:0000313" key="2">
    <source>
        <dbReference type="Proteomes" id="UP000225320"/>
    </source>
</evidence>
<protein>
    <submittedName>
        <fullName evidence="1">Uncharacterized protein</fullName>
    </submittedName>
</protein>
<proteinExistence type="predicted"/>
<accession>A0A2B6QK65</accession>
<gene>
    <name evidence="1" type="ORF">CON73_31385</name>
</gene>
<reference evidence="1 2" key="1">
    <citation type="submission" date="2017-09" db="EMBL/GenBank/DDBJ databases">
        <title>Large-scale bioinformatics analysis of Bacillus genomes uncovers conserved roles of natural products in bacterial physiology.</title>
        <authorList>
            <consortium name="Agbiome Team Llc"/>
            <person name="Bleich R.M."/>
            <person name="Grubbs K.J."/>
            <person name="Santa Maria K.C."/>
            <person name="Allen S.E."/>
            <person name="Farag S."/>
            <person name="Shank E.A."/>
            <person name="Bowers A."/>
        </authorList>
    </citation>
    <scope>NUCLEOTIDE SEQUENCE [LARGE SCALE GENOMIC DNA]</scope>
    <source>
        <strain evidence="1 2">AFS094862</strain>
    </source>
</reference>
<dbReference type="EMBL" id="NVOI01000201">
    <property type="protein sequence ID" value="PGG78636.1"/>
    <property type="molecule type" value="Genomic_DNA"/>
</dbReference>
<sequence>MLLAQRRAKALLNNGIIQSVPSAGFGFYVPSLRTV</sequence>
<comment type="caution">
    <text evidence="1">The sequence shown here is derived from an EMBL/GenBank/DDBJ whole genome shotgun (WGS) entry which is preliminary data.</text>
</comment>
<dbReference type="AlphaFoldDB" id="A0A2B6QK65"/>
<name>A0A2B6QK65_9BACI</name>
<organism evidence="1 2">
    <name type="scientific">Bacillus toyonensis</name>
    <dbReference type="NCBI Taxonomy" id="155322"/>
    <lineage>
        <taxon>Bacteria</taxon>
        <taxon>Bacillati</taxon>
        <taxon>Bacillota</taxon>
        <taxon>Bacilli</taxon>
        <taxon>Bacillales</taxon>
        <taxon>Bacillaceae</taxon>
        <taxon>Bacillus</taxon>
        <taxon>Bacillus cereus group</taxon>
    </lineage>
</organism>